<gene>
    <name evidence="12" type="ORF">J2Z31_004034</name>
</gene>
<organism evidence="12 13">
    <name type="scientific">Sinorhizobium kostiense</name>
    <dbReference type="NCBI Taxonomy" id="76747"/>
    <lineage>
        <taxon>Bacteria</taxon>
        <taxon>Pseudomonadati</taxon>
        <taxon>Pseudomonadota</taxon>
        <taxon>Alphaproteobacteria</taxon>
        <taxon>Hyphomicrobiales</taxon>
        <taxon>Rhizobiaceae</taxon>
        <taxon>Sinorhizobium/Ensifer group</taxon>
        <taxon>Sinorhizobium</taxon>
    </lineage>
</organism>
<dbReference type="Pfam" id="PF25994">
    <property type="entry name" value="HH_AprE"/>
    <property type="match status" value="1"/>
</dbReference>
<dbReference type="EMBL" id="JAGILA010000005">
    <property type="protein sequence ID" value="MBP2237516.1"/>
    <property type="molecule type" value="Genomic_DNA"/>
</dbReference>
<keyword evidence="13" id="KW-1185">Reference proteome</keyword>
<evidence type="ECO:0000256" key="1">
    <source>
        <dbReference type="ARBA" id="ARBA00004377"/>
    </source>
</evidence>
<evidence type="ECO:0000313" key="13">
    <source>
        <dbReference type="Proteomes" id="UP000730739"/>
    </source>
</evidence>
<protein>
    <recommendedName>
        <fullName evidence="9">Membrane fusion protein (MFP) family protein</fullName>
    </recommendedName>
</protein>
<evidence type="ECO:0000259" key="11">
    <source>
        <dbReference type="Pfam" id="PF26002"/>
    </source>
</evidence>
<keyword evidence="3 9" id="KW-0813">Transport</keyword>
<comment type="similarity">
    <text evidence="2 9">Belongs to the membrane fusion protein (MFP) (TC 8.A.1) family.</text>
</comment>
<evidence type="ECO:0000256" key="9">
    <source>
        <dbReference type="RuleBase" id="RU365093"/>
    </source>
</evidence>
<evidence type="ECO:0000256" key="3">
    <source>
        <dbReference type="ARBA" id="ARBA00022448"/>
    </source>
</evidence>
<reference evidence="12 13" key="1">
    <citation type="submission" date="2021-03" db="EMBL/GenBank/DDBJ databases">
        <title>Genomic Encyclopedia of Type Strains, Phase IV (KMG-IV): sequencing the most valuable type-strain genomes for metagenomic binning, comparative biology and taxonomic classification.</title>
        <authorList>
            <person name="Goeker M."/>
        </authorList>
    </citation>
    <scope>NUCLEOTIDE SEQUENCE [LARGE SCALE GENOMIC DNA]</scope>
    <source>
        <strain evidence="12 13">DSM 13372</strain>
    </source>
</reference>
<sequence length="474" mass="52256">MQLMRIEPSFDRPRGQEIDGRLCEAAAIPASSPFANAPLTLADASPMSRLRRVVWTGNLLVGVFVIGLGAWSTYAPLSSAAIASGIVEAETNRKIIQHLEGGIVRRILVKNGDAVAAGEVLIELDDTKPRTERDGLRWQLWDAKARRARLTAEQKGSDHIAYPPDLVELAAKYRAVEDILAGQQKIFDARRQVMRSETAITQQKIKQVLEEIAGLSAQKVALMERIDISRRELRTASGLKAKGLERISRVLMLERERADIGGQIGEVGARISRAHQVISEAQAHLVKLRSDRSNEVALTLRDTQSQLLQLGERLLAIDHQLERTKVRAPEDGIIMDLRVHTAGGVIGAGEPLADLVPGAARLVVAARIKPEDINQVHPGLEAQVHLIPYDQRRVPLLTGTVEYVSADHLVDRQSGHSYYAATIRVTDERLERMADVKMIPGMPVQTMIMTGTSSVAIYALQPLLDSFNRAFREN</sequence>
<dbReference type="PRINTS" id="PR01490">
    <property type="entry name" value="RTXTOXIND"/>
</dbReference>
<evidence type="ECO:0000256" key="8">
    <source>
        <dbReference type="ARBA" id="ARBA00023136"/>
    </source>
</evidence>
<evidence type="ECO:0000259" key="10">
    <source>
        <dbReference type="Pfam" id="PF25994"/>
    </source>
</evidence>
<comment type="caution">
    <text evidence="12">The sequence shown here is derived from an EMBL/GenBank/DDBJ whole genome shotgun (WGS) entry which is preliminary data.</text>
</comment>
<dbReference type="Proteomes" id="UP000730739">
    <property type="component" value="Unassembled WGS sequence"/>
</dbReference>
<dbReference type="InterPro" id="IPR050739">
    <property type="entry name" value="MFP"/>
</dbReference>
<keyword evidence="8 9" id="KW-0472">Membrane</keyword>
<evidence type="ECO:0000256" key="5">
    <source>
        <dbReference type="ARBA" id="ARBA00022519"/>
    </source>
</evidence>
<keyword evidence="6 9" id="KW-0812">Transmembrane</keyword>
<evidence type="ECO:0000256" key="6">
    <source>
        <dbReference type="ARBA" id="ARBA00022692"/>
    </source>
</evidence>
<dbReference type="PANTHER" id="PTHR30386">
    <property type="entry name" value="MEMBRANE FUSION SUBUNIT OF EMRAB-TOLC MULTIDRUG EFFLUX PUMP"/>
    <property type="match status" value="1"/>
</dbReference>
<evidence type="ECO:0000256" key="7">
    <source>
        <dbReference type="ARBA" id="ARBA00022989"/>
    </source>
</evidence>
<evidence type="ECO:0000256" key="4">
    <source>
        <dbReference type="ARBA" id="ARBA00022475"/>
    </source>
</evidence>
<accession>A0ABS4R3P2</accession>
<feature type="domain" description="AprE-like long alpha-helical hairpin" evidence="10">
    <location>
        <begin position="130"/>
        <end position="316"/>
    </location>
</feature>
<dbReference type="InterPro" id="IPR010129">
    <property type="entry name" value="T1SS_HlyD"/>
</dbReference>
<evidence type="ECO:0000256" key="2">
    <source>
        <dbReference type="ARBA" id="ARBA00009477"/>
    </source>
</evidence>
<dbReference type="NCBIfam" id="TIGR01843">
    <property type="entry name" value="type_I_hlyD"/>
    <property type="match status" value="1"/>
</dbReference>
<dbReference type="Pfam" id="PF26002">
    <property type="entry name" value="Beta-barrel_AprE"/>
    <property type="match status" value="1"/>
</dbReference>
<dbReference type="InterPro" id="IPR058781">
    <property type="entry name" value="HH_AprE-like"/>
</dbReference>
<comment type="subcellular location">
    <subcellularLocation>
        <location evidence="1 9">Cell inner membrane</location>
        <topology evidence="1 9">Single-pass membrane protein</topology>
    </subcellularLocation>
</comment>
<keyword evidence="7 9" id="KW-1133">Transmembrane helix</keyword>
<name>A0ABS4R3P2_9HYPH</name>
<keyword evidence="4 9" id="KW-1003">Cell membrane</keyword>
<proteinExistence type="inferred from homology"/>
<dbReference type="Gene3D" id="2.40.30.170">
    <property type="match status" value="1"/>
</dbReference>
<feature type="transmembrane region" description="Helical" evidence="9">
    <location>
        <begin position="53"/>
        <end position="74"/>
    </location>
</feature>
<dbReference type="RefSeq" id="WP_209603657.1">
    <property type="nucleotide sequence ID" value="NZ_JAGILA010000005.1"/>
</dbReference>
<evidence type="ECO:0000313" key="12">
    <source>
        <dbReference type="EMBL" id="MBP2237516.1"/>
    </source>
</evidence>
<dbReference type="PANTHER" id="PTHR30386:SF17">
    <property type="entry name" value="ALKALINE PROTEASE SECRETION PROTEIN APRE"/>
    <property type="match status" value="1"/>
</dbReference>
<dbReference type="InterPro" id="IPR058982">
    <property type="entry name" value="Beta-barrel_AprE"/>
</dbReference>
<keyword evidence="5 9" id="KW-0997">Cell inner membrane</keyword>
<feature type="domain" description="AprE-like beta-barrel" evidence="11">
    <location>
        <begin position="362"/>
        <end position="451"/>
    </location>
</feature>